<reference evidence="1 2" key="1">
    <citation type="journal article" date="2017" name="Mol. Biol. Evol.">
        <title>The 4-celled Tetrabaena socialis nuclear genome reveals the essential components for genetic control of cell number at the origin of multicellularity in the volvocine lineage.</title>
        <authorList>
            <person name="Featherston J."/>
            <person name="Arakaki Y."/>
            <person name="Hanschen E.R."/>
            <person name="Ferris P.J."/>
            <person name="Michod R.E."/>
            <person name="Olson B.J.S.C."/>
            <person name="Nozaki H."/>
            <person name="Durand P.M."/>
        </authorList>
    </citation>
    <scope>NUCLEOTIDE SEQUENCE [LARGE SCALE GENOMIC DNA]</scope>
    <source>
        <strain evidence="1 2">NIES-571</strain>
    </source>
</reference>
<organism evidence="1 2">
    <name type="scientific">Tetrabaena socialis</name>
    <dbReference type="NCBI Taxonomy" id="47790"/>
    <lineage>
        <taxon>Eukaryota</taxon>
        <taxon>Viridiplantae</taxon>
        <taxon>Chlorophyta</taxon>
        <taxon>core chlorophytes</taxon>
        <taxon>Chlorophyceae</taxon>
        <taxon>CS clade</taxon>
        <taxon>Chlamydomonadales</taxon>
        <taxon>Tetrabaenaceae</taxon>
        <taxon>Tetrabaena</taxon>
    </lineage>
</organism>
<dbReference type="AlphaFoldDB" id="A0A2J8ADY6"/>
<protein>
    <submittedName>
        <fullName evidence="1">Uncharacterized protein</fullName>
    </submittedName>
</protein>
<dbReference type="EMBL" id="PGGS01000048">
    <property type="protein sequence ID" value="PNH10741.1"/>
    <property type="molecule type" value="Genomic_DNA"/>
</dbReference>
<name>A0A2J8ADY6_9CHLO</name>
<evidence type="ECO:0000313" key="1">
    <source>
        <dbReference type="EMBL" id="PNH10741.1"/>
    </source>
</evidence>
<keyword evidence="2" id="KW-1185">Reference proteome</keyword>
<proteinExistence type="predicted"/>
<sequence>MVRDVRPWLQLGEERFARFKYPLAAKLLSGTVTGGPYSDFLTTLCYDHIVSGPAPRM</sequence>
<gene>
    <name evidence="1" type="ORF">TSOC_002531</name>
</gene>
<accession>A0A2J8ADY6</accession>
<comment type="caution">
    <text evidence="1">The sequence shown here is derived from an EMBL/GenBank/DDBJ whole genome shotgun (WGS) entry which is preliminary data.</text>
</comment>
<evidence type="ECO:0000313" key="2">
    <source>
        <dbReference type="Proteomes" id="UP000236333"/>
    </source>
</evidence>
<dbReference type="Proteomes" id="UP000236333">
    <property type="component" value="Unassembled WGS sequence"/>
</dbReference>